<dbReference type="OrthoDB" id="10639056at2759"/>
<dbReference type="EMBL" id="SRLO01000665">
    <property type="protein sequence ID" value="TNN49186.1"/>
    <property type="molecule type" value="Genomic_DNA"/>
</dbReference>
<protein>
    <submittedName>
        <fullName evidence="1">Uncharacterized protein</fullName>
    </submittedName>
</protein>
<gene>
    <name evidence="1" type="ORF">EYF80_040605</name>
</gene>
<accession>A0A4Z2G6J7</accession>
<reference evidence="1 2" key="1">
    <citation type="submission" date="2019-03" db="EMBL/GenBank/DDBJ databases">
        <title>First draft genome of Liparis tanakae, snailfish: a comprehensive survey of snailfish specific genes.</title>
        <authorList>
            <person name="Kim W."/>
            <person name="Song I."/>
            <person name="Jeong J.-H."/>
            <person name="Kim D."/>
            <person name="Kim S."/>
            <person name="Ryu S."/>
            <person name="Song J.Y."/>
            <person name="Lee S.K."/>
        </authorList>
    </citation>
    <scope>NUCLEOTIDE SEQUENCE [LARGE SCALE GENOMIC DNA]</scope>
    <source>
        <tissue evidence="1">Muscle</tissue>
    </source>
</reference>
<dbReference type="Proteomes" id="UP000314294">
    <property type="component" value="Unassembled WGS sequence"/>
</dbReference>
<sequence>MFLVTGQPVDPAFSENQAELGIPVLQMLPDCDSLFDEVVQILRQIRGQTLGLQDPQDLVASDETNLSHTMGIPQNHTWTTLIRVQFLSLNIIKTRLDLDFTGSLKLLLKHQLLIAASPRHSAGVAASRPDSSFNSSELWF</sequence>
<organism evidence="1 2">
    <name type="scientific">Liparis tanakae</name>
    <name type="common">Tanaka's snailfish</name>
    <dbReference type="NCBI Taxonomy" id="230148"/>
    <lineage>
        <taxon>Eukaryota</taxon>
        <taxon>Metazoa</taxon>
        <taxon>Chordata</taxon>
        <taxon>Craniata</taxon>
        <taxon>Vertebrata</taxon>
        <taxon>Euteleostomi</taxon>
        <taxon>Actinopterygii</taxon>
        <taxon>Neopterygii</taxon>
        <taxon>Teleostei</taxon>
        <taxon>Neoteleostei</taxon>
        <taxon>Acanthomorphata</taxon>
        <taxon>Eupercaria</taxon>
        <taxon>Perciformes</taxon>
        <taxon>Cottioidei</taxon>
        <taxon>Cottales</taxon>
        <taxon>Liparidae</taxon>
        <taxon>Liparis</taxon>
    </lineage>
</organism>
<comment type="caution">
    <text evidence="1">The sequence shown here is derived from an EMBL/GenBank/DDBJ whole genome shotgun (WGS) entry which is preliminary data.</text>
</comment>
<proteinExistence type="predicted"/>
<evidence type="ECO:0000313" key="2">
    <source>
        <dbReference type="Proteomes" id="UP000314294"/>
    </source>
</evidence>
<keyword evidence="2" id="KW-1185">Reference proteome</keyword>
<dbReference type="AlphaFoldDB" id="A0A4Z2G6J7"/>
<name>A0A4Z2G6J7_9TELE</name>
<evidence type="ECO:0000313" key="1">
    <source>
        <dbReference type="EMBL" id="TNN49186.1"/>
    </source>
</evidence>